<evidence type="ECO:0000313" key="1">
    <source>
        <dbReference type="EMBL" id="CAB4150272.1"/>
    </source>
</evidence>
<dbReference type="EMBL" id="LR796543">
    <property type="protein sequence ID" value="CAB4150272.1"/>
    <property type="molecule type" value="Genomic_DNA"/>
</dbReference>
<gene>
    <name evidence="1" type="ORF">UFOVP571_18</name>
</gene>
<reference evidence="1" key="1">
    <citation type="submission" date="2020-04" db="EMBL/GenBank/DDBJ databases">
        <authorList>
            <person name="Chiriac C."/>
            <person name="Salcher M."/>
            <person name="Ghai R."/>
            <person name="Kavagutti S V."/>
        </authorList>
    </citation>
    <scope>NUCLEOTIDE SEQUENCE</scope>
</reference>
<proteinExistence type="predicted"/>
<organism evidence="1">
    <name type="scientific">uncultured Caudovirales phage</name>
    <dbReference type="NCBI Taxonomy" id="2100421"/>
    <lineage>
        <taxon>Viruses</taxon>
        <taxon>Duplodnaviria</taxon>
        <taxon>Heunggongvirae</taxon>
        <taxon>Uroviricota</taxon>
        <taxon>Caudoviricetes</taxon>
        <taxon>Peduoviridae</taxon>
        <taxon>Maltschvirus</taxon>
        <taxon>Maltschvirus maltsch</taxon>
    </lineage>
</organism>
<name>A0A6J5MVB0_9CAUD</name>
<protein>
    <submittedName>
        <fullName evidence="1">Uncharacterized protein</fullName>
    </submittedName>
</protein>
<sequence length="72" mass="8504">MVNIYYFRIYDNNNNEKLFKIRAFSEILAFKKLLTSHFQDLPHNTTCIKIIQKTILKPKTTKKACKPTTPTQ</sequence>
<accession>A0A6J5MVB0</accession>